<reference evidence="4" key="1">
    <citation type="submission" date="2018-12" db="EMBL/GenBank/DDBJ databases">
        <title>Tengunoibacter tsumagoiensis gen. nov., sp. nov., Dictyobacter kobayashii sp. nov., D. alpinus sp. nov., and D. joshuensis sp. nov. and description of Dictyobacteraceae fam. nov. within the order Ktedonobacterales isolated from Tengu-no-mugimeshi.</title>
        <authorList>
            <person name="Wang C.M."/>
            <person name="Zheng Y."/>
            <person name="Sakai Y."/>
            <person name="Toyoda A."/>
            <person name="Minakuchi Y."/>
            <person name="Abe K."/>
            <person name="Yokota A."/>
            <person name="Yabe S."/>
        </authorList>
    </citation>
    <scope>NUCLEOTIDE SEQUENCE [LARGE SCALE GENOMIC DNA]</scope>
    <source>
        <strain evidence="4">Uno3</strain>
    </source>
</reference>
<dbReference type="InterPro" id="IPR036291">
    <property type="entry name" value="NAD(P)-bd_dom_sf"/>
</dbReference>
<accession>A0A402A145</accession>
<dbReference type="FunFam" id="3.40.50.720:FF:000084">
    <property type="entry name" value="Short-chain dehydrogenase reductase"/>
    <property type="match status" value="1"/>
</dbReference>
<dbReference type="Proteomes" id="UP000287352">
    <property type="component" value="Unassembled WGS sequence"/>
</dbReference>
<dbReference type="PANTHER" id="PTHR24321">
    <property type="entry name" value="DEHYDROGENASES, SHORT CHAIN"/>
    <property type="match status" value="1"/>
</dbReference>
<proteinExistence type="inferred from homology"/>
<dbReference type="InterPro" id="IPR020904">
    <property type="entry name" value="Sc_DH/Rdtase_CS"/>
</dbReference>
<sequence length="249" mass="26585">MRGLKNKGVVITGGSRGIGLATARRFLEEGSRIYFCGLEADEVAQTIQDLSPLGTIQGQVCDVSDEEQAIQFVAAAEEALGGIDILLDNAGIAWEENFLEMTAEHWDKILSVNLRGMFLIAREVSKRMVARASGGAIVLMASKNGLAGEVKYAHYNASKGAIIMLMKTMALELGPHGIRVNALCPGYILTPLAESIDSPEFIAAYVNNIPLGRVGRPEEVAAAYAFLASDDASFMHGTELLLDGGQLAQ</sequence>
<evidence type="ECO:0000313" key="3">
    <source>
        <dbReference type="EMBL" id="GCE12868.1"/>
    </source>
</evidence>
<dbReference type="GO" id="GO:0016491">
    <property type="term" value="F:oxidoreductase activity"/>
    <property type="evidence" value="ECO:0007669"/>
    <property type="project" value="UniProtKB-KW"/>
</dbReference>
<dbReference type="PRINTS" id="PR00080">
    <property type="entry name" value="SDRFAMILY"/>
</dbReference>
<dbReference type="RefSeq" id="WP_161975484.1">
    <property type="nucleotide sequence ID" value="NZ_BIFR01000001.1"/>
</dbReference>
<dbReference type="AlphaFoldDB" id="A0A402A145"/>
<dbReference type="PRINTS" id="PR00081">
    <property type="entry name" value="GDHRDH"/>
</dbReference>
<dbReference type="Gene3D" id="3.40.50.720">
    <property type="entry name" value="NAD(P)-binding Rossmann-like Domain"/>
    <property type="match status" value="1"/>
</dbReference>
<dbReference type="PANTHER" id="PTHR24321:SF8">
    <property type="entry name" value="ESTRADIOL 17-BETA-DEHYDROGENASE 8-RELATED"/>
    <property type="match status" value="1"/>
</dbReference>
<keyword evidence="2" id="KW-0560">Oxidoreductase</keyword>
<name>A0A402A145_9CHLR</name>
<organism evidence="3 4">
    <name type="scientific">Tengunoibacter tsumagoiensis</name>
    <dbReference type="NCBI Taxonomy" id="2014871"/>
    <lineage>
        <taxon>Bacteria</taxon>
        <taxon>Bacillati</taxon>
        <taxon>Chloroflexota</taxon>
        <taxon>Ktedonobacteria</taxon>
        <taxon>Ktedonobacterales</taxon>
        <taxon>Dictyobacteraceae</taxon>
        <taxon>Tengunoibacter</taxon>
    </lineage>
</organism>
<evidence type="ECO:0000313" key="4">
    <source>
        <dbReference type="Proteomes" id="UP000287352"/>
    </source>
</evidence>
<keyword evidence="4" id="KW-1185">Reference proteome</keyword>
<dbReference type="CDD" id="cd05233">
    <property type="entry name" value="SDR_c"/>
    <property type="match status" value="1"/>
</dbReference>
<dbReference type="NCBIfam" id="NF005559">
    <property type="entry name" value="PRK07231.1"/>
    <property type="match status" value="1"/>
</dbReference>
<dbReference type="PROSITE" id="PS00061">
    <property type="entry name" value="ADH_SHORT"/>
    <property type="match status" value="1"/>
</dbReference>
<protein>
    <submittedName>
        <fullName evidence="3">Dehydrogenase</fullName>
    </submittedName>
</protein>
<evidence type="ECO:0000256" key="1">
    <source>
        <dbReference type="ARBA" id="ARBA00006484"/>
    </source>
</evidence>
<dbReference type="InterPro" id="IPR002347">
    <property type="entry name" value="SDR_fam"/>
</dbReference>
<comment type="similarity">
    <text evidence="1">Belongs to the short-chain dehydrogenases/reductases (SDR) family.</text>
</comment>
<dbReference type="EMBL" id="BIFR01000001">
    <property type="protein sequence ID" value="GCE12868.1"/>
    <property type="molecule type" value="Genomic_DNA"/>
</dbReference>
<evidence type="ECO:0000256" key="2">
    <source>
        <dbReference type="ARBA" id="ARBA00023002"/>
    </source>
</evidence>
<comment type="caution">
    <text evidence="3">The sequence shown here is derived from an EMBL/GenBank/DDBJ whole genome shotgun (WGS) entry which is preliminary data.</text>
</comment>
<dbReference type="SUPFAM" id="SSF51735">
    <property type="entry name" value="NAD(P)-binding Rossmann-fold domains"/>
    <property type="match status" value="1"/>
</dbReference>
<dbReference type="Pfam" id="PF13561">
    <property type="entry name" value="adh_short_C2"/>
    <property type="match status" value="1"/>
</dbReference>
<gene>
    <name evidence="3" type="ORF">KTT_27270</name>
</gene>